<gene>
    <name evidence="1" type="ORF">HPP92_004270</name>
</gene>
<evidence type="ECO:0000313" key="2">
    <source>
        <dbReference type="Proteomes" id="UP000636800"/>
    </source>
</evidence>
<organism evidence="1 2">
    <name type="scientific">Vanilla planifolia</name>
    <name type="common">Vanilla</name>
    <dbReference type="NCBI Taxonomy" id="51239"/>
    <lineage>
        <taxon>Eukaryota</taxon>
        <taxon>Viridiplantae</taxon>
        <taxon>Streptophyta</taxon>
        <taxon>Embryophyta</taxon>
        <taxon>Tracheophyta</taxon>
        <taxon>Spermatophyta</taxon>
        <taxon>Magnoliopsida</taxon>
        <taxon>Liliopsida</taxon>
        <taxon>Asparagales</taxon>
        <taxon>Orchidaceae</taxon>
        <taxon>Vanilloideae</taxon>
        <taxon>Vanilleae</taxon>
        <taxon>Vanilla</taxon>
    </lineage>
</organism>
<accession>A0A835RWK5</accession>
<reference evidence="1 2" key="1">
    <citation type="journal article" date="2020" name="Nat. Food">
        <title>A phased Vanilla planifolia genome enables genetic improvement of flavour and production.</title>
        <authorList>
            <person name="Hasing T."/>
            <person name="Tang H."/>
            <person name="Brym M."/>
            <person name="Khazi F."/>
            <person name="Huang T."/>
            <person name="Chambers A.H."/>
        </authorList>
    </citation>
    <scope>NUCLEOTIDE SEQUENCE [LARGE SCALE GENOMIC DNA]</scope>
    <source>
        <tissue evidence="1">Leaf</tissue>
    </source>
</reference>
<proteinExistence type="predicted"/>
<keyword evidence="2" id="KW-1185">Reference proteome</keyword>
<comment type="caution">
    <text evidence="1">The sequence shown here is derived from an EMBL/GenBank/DDBJ whole genome shotgun (WGS) entry which is preliminary data.</text>
</comment>
<evidence type="ECO:0000313" key="1">
    <source>
        <dbReference type="EMBL" id="KAG0499579.1"/>
    </source>
</evidence>
<dbReference type="Proteomes" id="UP000636800">
    <property type="component" value="Chromosome 1"/>
</dbReference>
<name>A0A835RWK5_VANPL</name>
<dbReference type="EMBL" id="JADCNL010000001">
    <property type="protein sequence ID" value="KAG0499579.1"/>
    <property type="molecule type" value="Genomic_DNA"/>
</dbReference>
<protein>
    <submittedName>
        <fullName evidence="1">Uncharacterized protein</fullName>
    </submittedName>
</protein>
<dbReference type="OrthoDB" id="683175at2759"/>
<dbReference type="AlphaFoldDB" id="A0A835RWK5"/>
<sequence>MEFAVAAWAVEGEPSPSYVGSAEEIWVRSLHGLCKTFSGQKKRSGLQTAWDSSKVIYKVASWTATAIRKPGRLWPEAESLIPPSSDALANSSCNTEIDFKLNNPSL</sequence>